<evidence type="ECO:0008006" key="5">
    <source>
        <dbReference type="Google" id="ProtNLM"/>
    </source>
</evidence>
<evidence type="ECO:0000313" key="4">
    <source>
        <dbReference type="EMBL" id="HER97218.1"/>
    </source>
</evidence>
<reference evidence="4" key="1">
    <citation type="journal article" date="2020" name="mSystems">
        <title>Genome- and Community-Level Interaction Insights into Carbon Utilization and Element Cycling Functions of Hydrothermarchaeota in Hydrothermal Sediment.</title>
        <authorList>
            <person name="Zhou Z."/>
            <person name="Liu Y."/>
            <person name="Xu W."/>
            <person name="Pan J."/>
            <person name="Luo Z.H."/>
            <person name="Li M."/>
        </authorList>
    </citation>
    <scope>NUCLEOTIDE SEQUENCE [LARGE SCALE GENOMIC DNA]</scope>
    <source>
        <strain evidence="4">SpSt-143</strain>
    </source>
</reference>
<comment type="caution">
    <text evidence="4">The sequence shown here is derived from an EMBL/GenBank/DDBJ whole genome shotgun (WGS) entry which is preliminary data.</text>
</comment>
<organism evidence="4">
    <name type="scientific">Rhodothermus marinus</name>
    <name type="common">Rhodothermus obamensis</name>
    <dbReference type="NCBI Taxonomy" id="29549"/>
    <lineage>
        <taxon>Bacteria</taxon>
        <taxon>Pseudomonadati</taxon>
        <taxon>Rhodothermota</taxon>
        <taxon>Rhodothermia</taxon>
        <taxon>Rhodothermales</taxon>
        <taxon>Rhodothermaceae</taxon>
        <taxon>Rhodothermus</taxon>
    </lineage>
</organism>
<keyword evidence="2" id="KW-0472">Membrane</keyword>
<name>A0A7V2B2R4_RHOMR</name>
<protein>
    <recommendedName>
        <fullName evidence="5">TonB-dependent receptor</fullName>
    </recommendedName>
</protein>
<dbReference type="GO" id="GO:0009279">
    <property type="term" value="C:cell outer membrane"/>
    <property type="evidence" value="ECO:0007669"/>
    <property type="project" value="UniProtKB-SubCell"/>
</dbReference>
<comment type="subcellular location">
    <subcellularLocation>
        <location evidence="1">Cell outer membrane</location>
    </subcellularLocation>
</comment>
<gene>
    <name evidence="4" type="ORF">ENO59_12065</name>
</gene>
<evidence type="ECO:0000256" key="3">
    <source>
        <dbReference type="ARBA" id="ARBA00023237"/>
    </source>
</evidence>
<dbReference type="SUPFAM" id="SSF56935">
    <property type="entry name" value="Porins"/>
    <property type="match status" value="1"/>
</dbReference>
<sequence length="573" mass="63057">MGYLLLGSGSLTLSAWAQVTDTAQVVLPDLAPREIEIRGTLEISFPSLQRQPLVGFNPPPLVPQVSPDRQPYIEPYSEAARLAGPVSLQRPVPPAIATIGSGRPARGLFEGALGRYVTRSFNGYLEQSFSNGLMPYGAVRYTGSNGFVPFADRPEIETPYDLLNVQAGLAYSGPVHAGLEVGGFAHTYRLYGLVETLPFDAPQREGTGAYAQLWLGPSAQDDVEGGLELRLSSSRYRTTYPEGFFSPAAETYRRLERRLDAQGQLALPLTAGTLHLDAQGHLAGIDPSGFLESDVWSLSGGASLALPLGSTLQLSIGGRVLVLEATPTRTRATYVSPVLAVDVSLTPRSRLYVRQQPHLIPYRLDELLREMPILDDSVLPQPALHTVDLEAGSEVFFRAVRLRAAGGFRASPFERYAVLSRRLVGTELRYLTQLGYAQQRRYYAQGEIAMTLPGSLQGSLRLTYQQVRLPEVDRPVPYEPSWRGQLLLAYPLPKQRGLVQLTGSYEGLRYADLSQTQRVSPYLDIDLQATYQLTPAIGFIGSLENLTPGTYRSRWLGYPEPHVLLSVGMRIRW</sequence>
<dbReference type="EMBL" id="DSGB01000007">
    <property type="protein sequence ID" value="HER97218.1"/>
    <property type="molecule type" value="Genomic_DNA"/>
</dbReference>
<evidence type="ECO:0000256" key="2">
    <source>
        <dbReference type="ARBA" id="ARBA00023136"/>
    </source>
</evidence>
<dbReference type="AlphaFoldDB" id="A0A7V2B2R4"/>
<dbReference type="InterPro" id="IPR036942">
    <property type="entry name" value="Beta-barrel_TonB_sf"/>
</dbReference>
<keyword evidence="3" id="KW-0998">Cell outer membrane</keyword>
<accession>A0A7V2B2R4</accession>
<dbReference type="Gene3D" id="2.40.170.20">
    <property type="entry name" value="TonB-dependent receptor, beta-barrel domain"/>
    <property type="match status" value="1"/>
</dbReference>
<evidence type="ECO:0000256" key="1">
    <source>
        <dbReference type="ARBA" id="ARBA00004442"/>
    </source>
</evidence>
<proteinExistence type="predicted"/>